<sequence>MDSKKYSESVKSIRLLLKSLEEVLNGIKNNKIDQKDIENVRESLLIIKSNARECL</sequence>
<dbReference type="AlphaFoldDB" id="A0A9Q9FBC9"/>
<gene>
    <name evidence="1" type="ORF">GPU96_04g07950</name>
    <name evidence="2" type="ORF">PFJ87_04g01930</name>
</gene>
<evidence type="ECO:0000313" key="2">
    <source>
        <dbReference type="EMBL" id="WEL38517.1"/>
    </source>
</evidence>
<dbReference type="Proteomes" id="UP001059546">
    <property type="component" value="Chromosome IV"/>
</dbReference>
<reference evidence="2 4" key="2">
    <citation type="submission" date="2023-02" db="EMBL/GenBank/DDBJ databases">
        <title>Encephalitozoon hellem ATCC 50451 complete genome.</title>
        <authorList>
            <person name="Mascarenhas dos Santos A.C."/>
            <person name="Julian A.T."/>
            <person name="Pombert J.-F."/>
        </authorList>
    </citation>
    <scope>NUCLEOTIDE SEQUENCE [LARGE SCALE GENOMIC DNA]</scope>
    <source>
        <strain evidence="2 4">ATCC 50451</strain>
    </source>
</reference>
<reference evidence="1" key="1">
    <citation type="submission" date="2021-05" db="EMBL/GenBank/DDBJ databases">
        <title>Encephalitozoon hellem ATCC 50604 Complete Genome.</title>
        <authorList>
            <person name="Mascarenhas dos Santos A.C."/>
            <person name="Julian A.T."/>
            <person name="Pombert J.-F."/>
        </authorList>
    </citation>
    <scope>NUCLEOTIDE SEQUENCE</scope>
    <source>
        <strain evidence="1">ATCC 50604</strain>
    </source>
</reference>
<protein>
    <submittedName>
        <fullName evidence="1">Uncharacterized protein</fullName>
    </submittedName>
</protein>
<evidence type="ECO:0000313" key="3">
    <source>
        <dbReference type="Proteomes" id="UP001059546"/>
    </source>
</evidence>
<accession>A0A9Q9FBC9</accession>
<organism evidence="1 3">
    <name type="scientific">Encephalitozoon hellem</name>
    <name type="common">Microsporidian parasite</name>
    <dbReference type="NCBI Taxonomy" id="27973"/>
    <lineage>
        <taxon>Eukaryota</taxon>
        <taxon>Fungi</taxon>
        <taxon>Fungi incertae sedis</taxon>
        <taxon>Microsporidia</taxon>
        <taxon>Unikaryonidae</taxon>
        <taxon>Encephalitozoon</taxon>
    </lineage>
</organism>
<name>A0A9Q9FBC9_ENCHE</name>
<dbReference type="Proteomes" id="UP001217963">
    <property type="component" value="Chromosome IV"/>
</dbReference>
<keyword evidence="4" id="KW-1185">Reference proteome</keyword>
<evidence type="ECO:0000313" key="1">
    <source>
        <dbReference type="EMBL" id="UTX43060.1"/>
    </source>
</evidence>
<dbReference type="EMBL" id="CP075150">
    <property type="protein sequence ID" value="UTX43060.1"/>
    <property type="molecule type" value="Genomic_DNA"/>
</dbReference>
<evidence type="ECO:0000313" key="4">
    <source>
        <dbReference type="Proteomes" id="UP001217963"/>
    </source>
</evidence>
<dbReference type="OrthoDB" id="10358504at2759"/>
<dbReference type="EMBL" id="CP119065">
    <property type="protein sequence ID" value="WEL38517.1"/>
    <property type="molecule type" value="Genomic_DNA"/>
</dbReference>
<proteinExistence type="predicted"/>